<feature type="region of interest" description="Disordered" evidence="2">
    <location>
        <begin position="323"/>
        <end position="344"/>
    </location>
</feature>
<proteinExistence type="inferred from homology"/>
<protein>
    <recommendedName>
        <fullName evidence="3">Opioid growth factor receptor (OGFr) conserved domain-containing protein</fullName>
    </recommendedName>
</protein>
<feature type="compositionally biased region" description="Basic and acidic residues" evidence="2">
    <location>
        <begin position="369"/>
        <end position="381"/>
    </location>
</feature>
<evidence type="ECO:0000256" key="2">
    <source>
        <dbReference type="SAM" id="MobiDB-lite"/>
    </source>
</evidence>
<dbReference type="OrthoDB" id="9030204at2759"/>
<dbReference type="GO" id="GO:0140625">
    <property type="term" value="F:opioid growth factor receptor activity"/>
    <property type="evidence" value="ECO:0007669"/>
    <property type="project" value="InterPro"/>
</dbReference>
<name>A0A8A3PQ24_9HELO</name>
<dbReference type="PANTHER" id="PTHR14015:SF2">
    <property type="entry name" value="OPIOID GROWTH FACTOR RECEPTOR (OGFR) CONSERVED DOMAIN-CONTAINING PROTEIN"/>
    <property type="match status" value="1"/>
</dbReference>
<dbReference type="PANTHER" id="PTHR14015">
    <property type="entry name" value="OPIOID GROWTH FACTOR RECEPTOR OGFR ZETA-TYPE OPIOID RECEPTOR"/>
    <property type="match status" value="1"/>
</dbReference>
<evidence type="ECO:0000313" key="5">
    <source>
        <dbReference type="Proteomes" id="UP000672032"/>
    </source>
</evidence>
<dbReference type="Pfam" id="PF04664">
    <property type="entry name" value="OGFr_N"/>
    <property type="match status" value="1"/>
</dbReference>
<feature type="domain" description="Opioid growth factor receptor (OGFr) conserved" evidence="3">
    <location>
        <begin position="79"/>
        <end position="243"/>
    </location>
</feature>
<sequence length="427" mass="49203">MSIPEQPHRAVTIVQSSSAFLKLAPNPNPNPNPHPIAHKKVESHPTDVLKDNFTSSTSFGRNMSIMARFVEVPKHESRLVAFYRNKKPDDQGRFISDILQWNHRKLEETHDYIQWLFPLPEASMVSDAPLVDGDVFAAFHASSELQSELRKSLVKMLDFYGFKFADDSSEKDFPVIIKSSNFNDRCGNWLVNLNHNHLRISRILRSLRILGLEFEAAAFYKALSSIIYQKHRQIINNRSTEYWRRSAERPLHWAPDMTEDECEEDRTWEKGPEFLKNYEQIKRARDLQQQYDTERVLEEKKEAEFQATKAHIAALNADRKRKIDEANLSPQSRGGTSRESHAAEFQLDDKEDVVADTCKLIPESDEVVAEKDEAVHDESKPIKRKISKAGEAAQDRSNIVERKASANLGQPVIRQIQRYQLMAPHHP</sequence>
<dbReference type="GO" id="GO:0016020">
    <property type="term" value="C:membrane"/>
    <property type="evidence" value="ECO:0007669"/>
    <property type="project" value="InterPro"/>
</dbReference>
<accession>A0A8A3PQ24</accession>
<comment type="similarity">
    <text evidence="1">Belongs to the opioid growth factor receptor family.</text>
</comment>
<evidence type="ECO:0000259" key="3">
    <source>
        <dbReference type="Pfam" id="PF04664"/>
    </source>
</evidence>
<evidence type="ECO:0000256" key="1">
    <source>
        <dbReference type="ARBA" id="ARBA00010365"/>
    </source>
</evidence>
<dbReference type="InterPro" id="IPR006757">
    <property type="entry name" value="OGF_rcpt"/>
</dbReference>
<reference evidence="4" key="1">
    <citation type="submission" date="2020-10" db="EMBL/GenBank/DDBJ databases">
        <title>Genome Sequence of Monilinia vaccinii-corymbosi Sheds Light on Mummy Berry Disease Infection of Blueberry and Mating Type.</title>
        <authorList>
            <person name="Yow A.G."/>
            <person name="Zhang Y."/>
            <person name="Bansal K."/>
            <person name="Eacker S.M."/>
            <person name="Sullivan S."/>
            <person name="Liachko I."/>
            <person name="Cubeta M.A."/>
            <person name="Rollins J.A."/>
            <person name="Ashrafi H."/>
        </authorList>
    </citation>
    <scope>NUCLEOTIDE SEQUENCE</scope>
    <source>
        <strain evidence="4">RL-1</strain>
    </source>
</reference>
<keyword evidence="5" id="KW-1185">Reference proteome</keyword>
<dbReference type="AlphaFoldDB" id="A0A8A3PQ24"/>
<organism evidence="4 5">
    <name type="scientific">Monilinia vaccinii-corymbosi</name>
    <dbReference type="NCBI Taxonomy" id="61207"/>
    <lineage>
        <taxon>Eukaryota</taxon>
        <taxon>Fungi</taxon>
        <taxon>Dikarya</taxon>
        <taxon>Ascomycota</taxon>
        <taxon>Pezizomycotina</taxon>
        <taxon>Leotiomycetes</taxon>
        <taxon>Helotiales</taxon>
        <taxon>Sclerotiniaceae</taxon>
        <taxon>Monilinia</taxon>
    </lineage>
</organism>
<dbReference type="Proteomes" id="UP000672032">
    <property type="component" value="Chromosome 9"/>
</dbReference>
<feature type="region of interest" description="Disordered" evidence="2">
    <location>
        <begin position="369"/>
        <end position="396"/>
    </location>
</feature>
<dbReference type="EMBL" id="CP063413">
    <property type="protein sequence ID" value="QSZ37558.1"/>
    <property type="molecule type" value="Genomic_DNA"/>
</dbReference>
<evidence type="ECO:0000313" key="4">
    <source>
        <dbReference type="EMBL" id="QSZ37558.1"/>
    </source>
</evidence>
<dbReference type="InterPro" id="IPR039574">
    <property type="entry name" value="OGFr"/>
</dbReference>
<gene>
    <name evidence="4" type="ORF">DSL72_008656</name>
</gene>